<comment type="subcellular location">
    <subcellularLocation>
        <location evidence="1 8">Mitochondrion inner membrane</location>
        <topology evidence="1 8">Peripheral membrane protein</topology>
        <orientation evidence="1 8">Intermembrane side</orientation>
    </subcellularLocation>
</comment>
<keyword evidence="8" id="KW-0496">Mitochondrion</keyword>
<comment type="function">
    <text evidence="8">Has a dual role in the assembly of mitochondrial ATPase.</text>
</comment>
<evidence type="ECO:0000256" key="6">
    <source>
        <dbReference type="ARBA" id="ARBA00022801"/>
    </source>
</evidence>
<keyword evidence="7 8" id="KW-0482">Metalloprotease</keyword>
<evidence type="ECO:0000256" key="2">
    <source>
        <dbReference type="ARBA" id="ARBA00009915"/>
    </source>
</evidence>
<feature type="region of interest" description="Disordered" evidence="9">
    <location>
        <begin position="1"/>
        <end position="23"/>
    </location>
</feature>
<dbReference type="Proteomes" id="UP000250043">
    <property type="component" value="Unassembled WGS sequence"/>
</dbReference>
<evidence type="ECO:0000256" key="4">
    <source>
        <dbReference type="ARBA" id="ARBA00022670"/>
    </source>
</evidence>
<keyword evidence="6 8" id="KW-0378">Hydrolase</keyword>
<keyword evidence="11" id="KW-1185">Reference proteome</keyword>
<protein>
    <recommendedName>
        <fullName evidence="3 8">Mitochondrial inner membrane protease ATP23</fullName>
        <ecNumber evidence="8">3.4.24.-</ecNumber>
    </recommendedName>
</protein>
<dbReference type="EC" id="3.4.24.-" evidence="8"/>
<comment type="similarity">
    <text evidence="2 8">Belongs to the peptidase M76 family.</text>
</comment>
<dbReference type="OrthoDB" id="285308at2759"/>
<evidence type="ECO:0000256" key="8">
    <source>
        <dbReference type="RuleBase" id="RU364057"/>
    </source>
</evidence>
<keyword evidence="8" id="KW-0999">Mitochondrion inner membrane</keyword>
<evidence type="ECO:0000256" key="7">
    <source>
        <dbReference type="ARBA" id="ARBA00023049"/>
    </source>
</evidence>
<dbReference type="GO" id="GO:0034982">
    <property type="term" value="P:mitochondrial protein processing"/>
    <property type="evidence" value="ECO:0007669"/>
    <property type="project" value="TreeGrafter"/>
</dbReference>
<keyword evidence="4 8" id="KW-0645">Protease</keyword>
<dbReference type="EMBL" id="KV722736">
    <property type="protein sequence ID" value="OCH84039.1"/>
    <property type="molecule type" value="Genomic_DNA"/>
</dbReference>
<dbReference type="Pfam" id="PF09768">
    <property type="entry name" value="Peptidase_M76"/>
    <property type="match status" value="1"/>
</dbReference>
<reference evidence="10 11" key="1">
    <citation type="submission" date="2016-07" db="EMBL/GenBank/DDBJ databases">
        <title>Draft genome of the white-rot fungus Obba rivulosa 3A-2.</title>
        <authorList>
            <consortium name="DOE Joint Genome Institute"/>
            <person name="Miettinen O."/>
            <person name="Riley R."/>
            <person name="Acob R."/>
            <person name="Barry K."/>
            <person name="Cullen D."/>
            <person name="De Vries R."/>
            <person name="Hainaut M."/>
            <person name="Hatakka A."/>
            <person name="Henrissat B."/>
            <person name="Hilden K."/>
            <person name="Kuo R."/>
            <person name="Labutti K."/>
            <person name="Lipzen A."/>
            <person name="Makela M.R."/>
            <person name="Sandor L."/>
            <person name="Spatafora J.W."/>
            <person name="Grigoriev I.V."/>
            <person name="Hibbett D.S."/>
        </authorList>
    </citation>
    <scope>NUCLEOTIDE SEQUENCE [LARGE SCALE GENOMIC DNA]</scope>
    <source>
        <strain evidence="10 11">3A-2</strain>
    </source>
</reference>
<dbReference type="GO" id="GO:0004222">
    <property type="term" value="F:metalloendopeptidase activity"/>
    <property type="evidence" value="ECO:0007669"/>
    <property type="project" value="InterPro"/>
</dbReference>
<gene>
    <name evidence="10" type="ORF">OBBRIDRAFT_840010</name>
</gene>
<dbReference type="GO" id="GO:0046872">
    <property type="term" value="F:metal ion binding"/>
    <property type="evidence" value="ECO:0007669"/>
    <property type="project" value="UniProtKB-KW"/>
</dbReference>
<name>A0A8E2DFP9_9APHY</name>
<sequence length="234" mass="26884">MASASAPDRNAKDSKNDSQTTLNVQDASTYNKWQRKFAMYTGITLGLPEEVVRADQMALYHRTCEGWKNELLNYSPGVVFMLKHLRQMGSPMPPENIRCEPCIGSREGGIAPQVNAIYLCENVIKSKVQMEATLMHELVHVYDNCKFNMNWMNMRHQACSEIRANSLSGNCWWSREKDGHPFTFTKQHQACVRRRAIMSVRNHPACPDDATAERVVNEVWESCFNDTRPFDEIY</sequence>
<dbReference type="GO" id="GO:0005743">
    <property type="term" value="C:mitochondrial inner membrane"/>
    <property type="evidence" value="ECO:0007669"/>
    <property type="project" value="UniProtKB-SubCell"/>
</dbReference>
<dbReference type="GO" id="GO:0033615">
    <property type="term" value="P:mitochondrial proton-transporting ATP synthase complex assembly"/>
    <property type="evidence" value="ECO:0007669"/>
    <property type="project" value="TreeGrafter"/>
</dbReference>
<evidence type="ECO:0000256" key="9">
    <source>
        <dbReference type="SAM" id="MobiDB-lite"/>
    </source>
</evidence>
<evidence type="ECO:0000313" key="11">
    <source>
        <dbReference type="Proteomes" id="UP000250043"/>
    </source>
</evidence>
<dbReference type="InterPro" id="IPR019165">
    <property type="entry name" value="Peptidase_M76_ATP23"/>
</dbReference>
<keyword evidence="8" id="KW-0472">Membrane</keyword>
<dbReference type="PANTHER" id="PTHR21711">
    <property type="entry name" value="MITOCHONDRIAL INNER MEMBRANE PROTEASE"/>
    <property type="match status" value="1"/>
</dbReference>
<accession>A0A8E2DFP9</accession>
<evidence type="ECO:0000256" key="1">
    <source>
        <dbReference type="ARBA" id="ARBA00004137"/>
    </source>
</evidence>
<organism evidence="10 11">
    <name type="scientific">Obba rivulosa</name>
    <dbReference type="NCBI Taxonomy" id="1052685"/>
    <lineage>
        <taxon>Eukaryota</taxon>
        <taxon>Fungi</taxon>
        <taxon>Dikarya</taxon>
        <taxon>Basidiomycota</taxon>
        <taxon>Agaricomycotina</taxon>
        <taxon>Agaricomycetes</taxon>
        <taxon>Polyporales</taxon>
        <taxon>Gelatoporiaceae</taxon>
        <taxon>Obba</taxon>
    </lineage>
</organism>
<evidence type="ECO:0000313" key="10">
    <source>
        <dbReference type="EMBL" id="OCH84039.1"/>
    </source>
</evidence>
<evidence type="ECO:0000256" key="5">
    <source>
        <dbReference type="ARBA" id="ARBA00022723"/>
    </source>
</evidence>
<keyword evidence="5 8" id="KW-0479">Metal-binding</keyword>
<evidence type="ECO:0000256" key="3">
    <source>
        <dbReference type="ARBA" id="ARBA00014615"/>
    </source>
</evidence>
<dbReference type="AlphaFoldDB" id="A0A8E2DFP9"/>
<dbReference type="PANTHER" id="PTHR21711:SF0">
    <property type="entry name" value="MITOCHONDRIAL INNER MEMBRANE PROTEASE ATP23 HOMOLOG"/>
    <property type="match status" value="1"/>
</dbReference>
<proteinExistence type="inferred from homology"/>